<evidence type="ECO:0000313" key="1">
    <source>
        <dbReference type="EMBL" id="CAF1383343.1"/>
    </source>
</evidence>
<proteinExistence type="predicted"/>
<accession>A0A815JRI6</accession>
<gene>
    <name evidence="1" type="ORF">GPM918_LOCUS32434</name>
    <name evidence="2" type="ORF">SRO942_LOCUS33102</name>
</gene>
<keyword evidence="3" id="KW-1185">Reference proteome</keyword>
<dbReference type="Proteomes" id="UP000681722">
    <property type="component" value="Unassembled WGS sequence"/>
</dbReference>
<name>A0A815JRI6_9BILA</name>
<evidence type="ECO:0000313" key="2">
    <source>
        <dbReference type="EMBL" id="CAF4278382.1"/>
    </source>
</evidence>
<evidence type="ECO:0000313" key="3">
    <source>
        <dbReference type="Proteomes" id="UP000663829"/>
    </source>
</evidence>
<dbReference type="EMBL" id="CAJNOQ010016562">
    <property type="protein sequence ID" value="CAF1383343.1"/>
    <property type="molecule type" value="Genomic_DNA"/>
</dbReference>
<comment type="caution">
    <text evidence="1">The sequence shown here is derived from an EMBL/GenBank/DDBJ whole genome shotgun (WGS) entry which is preliminary data.</text>
</comment>
<dbReference type="EMBL" id="CAJOBC010081961">
    <property type="protein sequence ID" value="CAF4278382.1"/>
    <property type="molecule type" value="Genomic_DNA"/>
</dbReference>
<protein>
    <submittedName>
        <fullName evidence="1">Uncharacterized protein</fullName>
    </submittedName>
</protein>
<dbReference type="AlphaFoldDB" id="A0A815JRI6"/>
<sequence length="110" mass="13040">MRVINRITDSNEKKIACETLLDCVVKLLRQSIDDNNHYFKKLKQQPELLANFTSGLYWDFVPLILKNFIGLVTVNERKFDEMKRDYIFYDALDKDLFKSSKKWLKISSVS</sequence>
<reference evidence="1" key="1">
    <citation type="submission" date="2021-02" db="EMBL/GenBank/DDBJ databases">
        <authorList>
            <person name="Nowell W R."/>
        </authorList>
    </citation>
    <scope>NUCLEOTIDE SEQUENCE</scope>
</reference>
<dbReference type="OrthoDB" id="10069377at2759"/>
<dbReference type="Proteomes" id="UP000663829">
    <property type="component" value="Unassembled WGS sequence"/>
</dbReference>
<feature type="non-terminal residue" evidence="1">
    <location>
        <position position="110"/>
    </location>
</feature>
<organism evidence="1 3">
    <name type="scientific">Didymodactylos carnosus</name>
    <dbReference type="NCBI Taxonomy" id="1234261"/>
    <lineage>
        <taxon>Eukaryota</taxon>
        <taxon>Metazoa</taxon>
        <taxon>Spiralia</taxon>
        <taxon>Gnathifera</taxon>
        <taxon>Rotifera</taxon>
        <taxon>Eurotatoria</taxon>
        <taxon>Bdelloidea</taxon>
        <taxon>Philodinida</taxon>
        <taxon>Philodinidae</taxon>
        <taxon>Didymodactylos</taxon>
    </lineage>
</organism>